<evidence type="ECO:0000259" key="5">
    <source>
        <dbReference type="Pfam" id="PF22890"/>
    </source>
</evidence>
<dbReference type="GO" id="GO:0072546">
    <property type="term" value="C:EMC complex"/>
    <property type="evidence" value="ECO:0007669"/>
    <property type="project" value="UniProtKB-UniRule"/>
</dbReference>
<comment type="similarity">
    <text evidence="4">Belongs to the EMC2 family.</text>
</comment>
<feature type="domain" description="EMC2 TPR-like" evidence="5">
    <location>
        <begin position="90"/>
        <end position="201"/>
    </location>
</feature>
<dbReference type="Pfam" id="PF22890">
    <property type="entry name" value="TPR_EMC2"/>
    <property type="match status" value="1"/>
</dbReference>
<dbReference type="AlphaFoldDB" id="A0A485K7Y0"/>
<evidence type="ECO:0000256" key="3">
    <source>
        <dbReference type="PROSITE-ProRule" id="PRU00339"/>
    </source>
</evidence>
<dbReference type="InterPro" id="IPR011990">
    <property type="entry name" value="TPR-like_helical_dom_sf"/>
</dbReference>
<dbReference type="InterPro" id="IPR055217">
    <property type="entry name" value="TPR_EMC2"/>
</dbReference>
<dbReference type="PANTHER" id="PTHR12760">
    <property type="entry name" value="TETRATRICOPEPTIDE REPEAT PROTEIN"/>
    <property type="match status" value="1"/>
</dbReference>
<evidence type="ECO:0000313" key="7">
    <source>
        <dbReference type="EMBL" id="VFT79495.1"/>
    </source>
</evidence>
<reference evidence="7 8" key="1">
    <citation type="submission" date="2019-03" db="EMBL/GenBank/DDBJ databases">
        <authorList>
            <person name="Gaulin E."/>
            <person name="Dumas B."/>
        </authorList>
    </citation>
    <scope>NUCLEOTIDE SEQUENCE [LARGE SCALE GENOMIC DNA]</scope>
    <source>
        <strain evidence="7">CBS 568.67</strain>
    </source>
</reference>
<evidence type="ECO:0000313" key="8">
    <source>
        <dbReference type="Proteomes" id="UP000332933"/>
    </source>
</evidence>
<sequence>MDVFTKKLEAASTGDRESCLDLLEFMRKEKVRAPEVAMKVGQKLISGGGLSADSLYTIYEQTFLAALDVNDTDVQDSCILALKKKFPDSSRVQRLELMLLEANGKFSQADAFYKDMLVKNPSNMLVVKRQVAIYKAQGKIDDAIGKLNELLKNFQTDAGSWVELADLYLSVGNYTKAAFCFEELILTNPLNAFYHERLAEVYMSIGGVDNLKIARKHLAHSLELNETGRGLMALIMCTSSLAALKSRQEKDDKELNQRLHQYAVTKLQAAYRAKASEDIASIADEVITATNEPFAE</sequence>
<evidence type="ECO:0000313" key="6">
    <source>
        <dbReference type="EMBL" id="KAF0717439.1"/>
    </source>
</evidence>
<comment type="subcellular location">
    <subcellularLocation>
        <location evidence="4">Endoplasmic reticulum membrane</location>
        <topology evidence="4">Peripheral membrane protein</topology>
        <orientation evidence="4">Cytoplasmic side</orientation>
    </subcellularLocation>
</comment>
<dbReference type="EMBL" id="CAADRA010000250">
    <property type="protein sequence ID" value="VFT79495.1"/>
    <property type="molecule type" value="Genomic_DNA"/>
</dbReference>
<keyword evidence="1" id="KW-0677">Repeat</keyword>
<evidence type="ECO:0000256" key="2">
    <source>
        <dbReference type="ARBA" id="ARBA00022803"/>
    </source>
</evidence>
<dbReference type="SUPFAM" id="SSF48452">
    <property type="entry name" value="TPR-like"/>
    <property type="match status" value="1"/>
</dbReference>
<evidence type="ECO:0000256" key="1">
    <source>
        <dbReference type="ARBA" id="ARBA00022737"/>
    </source>
</evidence>
<keyword evidence="4" id="KW-0472">Membrane</keyword>
<comment type="function">
    <text evidence="4">Part of the endoplasmic reticulum membrane protein complex (EMC) that enables the energy-independent insertion into endoplasmic reticulum membranes of newly synthesized membrane proteins.</text>
</comment>
<organism evidence="7 8">
    <name type="scientific">Aphanomyces stellatus</name>
    <dbReference type="NCBI Taxonomy" id="120398"/>
    <lineage>
        <taxon>Eukaryota</taxon>
        <taxon>Sar</taxon>
        <taxon>Stramenopiles</taxon>
        <taxon>Oomycota</taxon>
        <taxon>Saprolegniomycetes</taxon>
        <taxon>Saprolegniales</taxon>
        <taxon>Verrucalvaceae</taxon>
        <taxon>Aphanomyces</taxon>
    </lineage>
</organism>
<feature type="repeat" description="TPR" evidence="3">
    <location>
        <begin position="158"/>
        <end position="191"/>
    </location>
</feature>
<name>A0A485K7Y0_9STRA</name>
<dbReference type="OrthoDB" id="124397at2759"/>
<keyword evidence="4" id="KW-0256">Endoplasmic reticulum</keyword>
<dbReference type="Gene3D" id="1.25.40.10">
    <property type="entry name" value="Tetratricopeptide repeat domain"/>
    <property type="match status" value="1"/>
</dbReference>
<gene>
    <name evidence="7" type="primary">Aste57867_2292</name>
    <name evidence="6" type="ORF">As57867_002287</name>
    <name evidence="7" type="ORF">ASTE57867_2292</name>
</gene>
<dbReference type="EMBL" id="VJMH01000250">
    <property type="protein sequence ID" value="KAF0717439.1"/>
    <property type="molecule type" value="Genomic_DNA"/>
</dbReference>
<evidence type="ECO:0000256" key="4">
    <source>
        <dbReference type="RuleBase" id="RU367091"/>
    </source>
</evidence>
<dbReference type="PROSITE" id="PS50005">
    <property type="entry name" value="TPR"/>
    <property type="match status" value="1"/>
</dbReference>
<comment type="subunit">
    <text evidence="4">Component of the ER membrane protein complex (EMC).</text>
</comment>
<dbReference type="InterPro" id="IPR019734">
    <property type="entry name" value="TPR_rpt"/>
</dbReference>
<protein>
    <recommendedName>
        <fullName evidence="4">ER membrane protein complex subunit 2</fullName>
    </recommendedName>
</protein>
<reference evidence="6" key="2">
    <citation type="submission" date="2019-06" db="EMBL/GenBank/DDBJ databases">
        <title>Genomics analysis of Aphanomyces spp. identifies a new class of oomycete effector associated with host adaptation.</title>
        <authorList>
            <person name="Gaulin E."/>
        </authorList>
    </citation>
    <scope>NUCLEOTIDE SEQUENCE</scope>
    <source>
        <strain evidence="6">CBS 578.67</strain>
    </source>
</reference>
<dbReference type="InterPro" id="IPR039856">
    <property type="entry name" value="EMC2-like"/>
</dbReference>
<accession>A0A485K7Y0</accession>
<dbReference type="Proteomes" id="UP000332933">
    <property type="component" value="Unassembled WGS sequence"/>
</dbReference>
<keyword evidence="8" id="KW-1185">Reference proteome</keyword>
<proteinExistence type="inferred from homology"/>
<keyword evidence="2 3" id="KW-0802">TPR repeat</keyword>